<dbReference type="RefSeq" id="WP_173500712.1">
    <property type="nucleotide sequence ID" value="NZ_JABSOD010000006.1"/>
</dbReference>
<proteinExistence type="inferred from homology"/>
<dbReference type="Gene3D" id="2.30.110.50">
    <property type="match status" value="1"/>
</dbReference>
<dbReference type="InterPro" id="IPR050708">
    <property type="entry name" value="T6SS_VgrG/RHS"/>
</dbReference>
<dbReference type="InterPro" id="IPR054030">
    <property type="entry name" value="Gp5_Vgr_C"/>
</dbReference>
<dbReference type="Pfam" id="PF05954">
    <property type="entry name" value="Phage_GPD"/>
    <property type="match status" value="1"/>
</dbReference>
<protein>
    <submittedName>
        <fullName evidence="7">Type VI secretion system tip protein VgrG</fullName>
    </submittedName>
</protein>
<dbReference type="NCBIfam" id="TIGR03361">
    <property type="entry name" value="VI_Rhs_Vgr"/>
    <property type="match status" value="1"/>
</dbReference>
<dbReference type="Gene3D" id="2.40.50.230">
    <property type="entry name" value="Gp5 N-terminal domain"/>
    <property type="match status" value="1"/>
</dbReference>
<dbReference type="Gene3D" id="4.10.220.110">
    <property type="match status" value="1"/>
</dbReference>
<dbReference type="EMBL" id="JABSOD010000006">
    <property type="protein sequence ID" value="NRQ42469.1"/>
    <property type="molecule type" value="Genomic_DNA"/>
</dbReference>
<dbReference type="Pfam" id="PF22178">
    <property type="entry name" value="Gp5_trimer_C"/>
    <property type="match status" value="1"/>
</dbReference>
<dbReference type="Pfam" id="PF04717">
    <property type="entry name" value="Phage_base_V"/>
    <property type="match status" value="1"/>
</dbReference>
<feature type="region of interest" description="Disordered" evidence="4">
    <location>
        <begin position="467"/>
        <end position="487"/>
    </location>
</feature>
<reference evidence="7 8" key="1">
    <citation type="submission" date="2020-06" db="EMBL/GenBank/DDBJ databases">
        <title>Rheinheimera sp. nov., a marine bacterium isolated from coastal.</title>
        <authorList>
            <person name="Yu Q."/>
            <person name="Qi Y."/>
            <person name="Pu J."/>
        </authorList>
    </citation>
    <scope>NUCLEOTIDE SEQUENCE [LARGE SCALE GENOMIC DNA]</scope>
    <source>
        <strain evidence="7 8">YQF-2</strain>
    </source>
</reference>
<dbReference type="Proteomes" id="UP000523161">
    <property type="component" value="Unassembled WGS sequence"/>
</dbReference>
<dbReference type="SUPFAM" id="SSF69279">
    <property type="entry name" value="Phage tail proteins"/>
    <property type="match status" value="2"/>
</dbReference>
<dbReference type="InterPro" id="IPR006533">
    <property type="entry name" value="T6SS_Vgr_RhsGE"/>
</dbReference>
<feature type="domain" description="Gp5/Type VI secretion system Vgr C-terminal trimerisation" evidence="6">
    <location>
        <begin position="477"/>
        <end position="577"/>
    </location>
</feature>
<comment type="similarity">
    <text evidence="2">Belongs to the VgrG protein family.</text>
</comment>
<dbReference type="SUPFAM" id="SSF69255">
    <property type="entry name" value="gp5 N-terminal domain-like"/>
    <property type="match status" value="1"/>
</dbReference>
<keyword evidence="8" id="KW-1185">Reference proteome</keyword>
<name>A0A7Y5AQL1_9GAMM</name>
<dbReference type="AlphaFoldDB" id="A0A7Y5AQL1"/>
<dbReference type="InterPro" id="IPR017847">
    <property type="entry name" value="T6SS_RhsGE_Vgr_subset"/>
</dbReference>
<sequence>MQQATQDKNSIKIDTPLGKDALILTRFVFSEGLSQLFSVKAEVYGNGREIKPAELIGKEVTITLELGGKKQRYIHAVVADVTALGARVSKEAAEAEYRDYSLQLVASAWYMQHRINSRIFRKKNVLKIVEQIAGEHGVKIDVAAKVQGSYPDYDFKVQYEENDLDFIQRLLQQEGIFYYFEHTKSAHKLILADKATAYEPCAEAKVKFNNGSLAEAHIHHWQKALVMAPGKYVQRGFDLKKPASLPTGEANKGRLVSGHADYEVFHYDAESEFHPRSKHIADIRLEALQRDIERRTGASNCRSFSIGKTFTLTEHEDKSEAGKQYVITELVLTAAIASQTGAAKTTQQQISNTFYCVPKDVAYRPHLSLVKPLITGVQSATVTCKGSEEISVDELGRVTVKFHWDRSDITDHESSCPIRVSQNWAGKNWGAFFFPRRDQEVLVEFLNGDPDQPVIIGAVYNSDHMPPYSLPDEKTQSGIKTRSSKGGGAANFNEVRFEDKKGEELLYLHAEKDFELQVENNQTDMVGKDRLTTVKGNDTETVNKDRKNTIDGNDSLKVGKKLVIDAGDAITIKTGAASISMKSDGSIDIKGVNITIKGSKVSIN</sequence>
<organism evidence="7 8">
    <name type="scientific">Rheinheimera lutimaris</name>
    <dbReference type="NCBI Taxonomy" id="2740584"/>
    <lineage>
        <taxon>Bacteria</taxon>
        <taxon>Pseudomonadati</taxon>
        <taxon>Pseudomonadota</taxon>
        <taxon>Gammaproteobacteria</taxon>
        <taxon>Chromatiales</taxon>
        <taxon>Chromatiaceae</taxon>
        <taxon>Rheinheimera</taxon>
    </lineage>
</organism>
<keyword evidence="3" id="KW-0964">Secreted</keyword>
<accession>A0A7Y5AQL1</accession>
<evidence type="ECO:0000256" key="1">
    <source>
        <dbReference type="ARBA" id="ARBA00004613"/>
    </source>
</evidence>
<dbReference type="Gene3D" id="3.55.50.10">
    <property type="entry name" value="Baseplate protein-like domains"/>
    <property type="match status" value="1"/>
</dbReference>
<evidence type="ECO:0000259" key="6">
    <source>
        <dbReference type="Pfam" id="PF22178"/>
    </source>
</evidence>
<dbReference type="GO" id="GO:0005576">
    <property type="term" value="C:extracellular region"/>
    <property type="evidence" value="ECO:0007669"/>
    <property type="project" value="UniProtKB-SubCell"/>
</dbReference>
<dbReference type="InterPro" id="IPR037026">
    <property type="entry name" value="Vgr_OB-fold_dom_sf"/>
</dbReference>
<dbReference type="SUPFAM" id="SSF69349">
    <property type="entry name" value="Phage fibre proteins"/>
    <property type="match status" value="1"/>
</dbReference>
<dbReference type="InterPro" id="IPR006531">
    <property type="entry name" value="Gp5/Vgr_OB"/>
</dbReference>
<evidence type="ECO:0000256" key="2">
    <source>
        <dbReference type="ARBA" id="ARBA00005558"/>
    </source>
</evidence>
<evidence type="ECO:0000313" key="7">
    <source>
        <dbReference type="EMBL" id="NRQ42469.1"/>
    </source>
</evidence>
<dbReference type="PANTHER" id="PTHR32305">
    <property type="match status" value="1"/>
</dbReference>
<evidence type="ECO:0000259" key="5">
    <source>
        <dbReference type="Pfam" id="PF04717"/>
    </source>
</evidence>
<comment type="subcellular location">
    <subcellularLocation>
        <location evidence="1">Secreted</location>
    </subcellularLocation>
</comment>
<comment type="caution">
    <text evidence="7">The sequence shown here is derived from an EMBL/GenBank/DDBJ whole genome shotgun (WGS) entry which is preliminary data.</text>
</comment>
<gene>
    <name evidence="7" type="primary">tssI</name>
    <name evidence="7" type="ORF">HRH59_07770</name>
</gene>
<evidence type="ECO:0000313" key="8">
    <source>
        <dbReference type="Proteomes" id="UP000523161"/>
    </source>
</evidence>
<dbReference type="NCBIfam" id="TIGR01646">
    <property type="entry name" value="vgr_GE"/>
    <property type="match status" value="1"/>
</dbReference>
<feature type="domain" description="Gp5/Type VI secretion system Vgr protein OB-fold" evidence="5">
    <location>
        <begin position="393"/>
        <end position="460"/>
    </location>
</feature>
<evidence type="ECO:0000256" key="3">
    <source>
        <dbReference type="ARBA" id="ARBA00022525"/>
    </source>
</evidence>
<evidence type="ECO:0000256" key="4">
    <source>
        <dbReference type="SAM" id="MobiDB-lite"/>
    </source>
</evidence>
<dbReference type="PANTHER" id="PTHR32305:SF15">
    <property type="entry name" value="PROTEIN RHSA-RELATED"/>
    <property type="match status" value="1"/>
</dbReference>